<feature type="chain" id="PRO_5026176294" description="Curli production assembly/transport component CsgF" evidence="5">
    <location>
        <begin position="21"/>
        <end position="144"/>
    </location>
</feature>
<name>A0A6G9AUW7_9BACT</name>
<feature type="compositionally biased region" description="Low complexity" evidence="4">
    <location>
        <begin position="59"/>
        <end position="70"/>
    </location>
</feature>
<sequence length="144" mass="15425">MKKLFTIGLLLLAGLNQLRAQGLVYHPNNPAFGGNTFNYQWMLSSAQAQDTHKDPAAKSSSSASGLNGLSNSSSLQSFSDNLQRQLLSRLSQNILNKQFGEDGLKEGSFTFGDMNVVISNAAEGVIIRITDGKGGESSITVPYL</sequence>
<feature type="region of interest" description="Disordered" evidence="4">
    <location>
        <begin position="50"/>
        <end position="70"/>
    </location>
</feature>
<dbReference type="AlphaFoldDB" id="A0A6G9AUW7"/>
<evidence type="ECO:0000313" key="6">
    <source>
        <dbReference type="EMBL" id="QIP16277.1"/>
    </source>
</evidence>
<evidence type="ECO:0000256" key="3">
    <source>
        <dbReference type="ARBA" id="ARBA00022729"/>
    </source>
</evidence>
<accession>A0A6G9AUW7</accession>
<dbReference type="RefSeq" id="WP_167216019.1">
    <property type="nucleotide sequence ID" value="NZ_CP050063.1"/>
</dbReference>
<evidence type="ECO:0000256" key="2">
    <source>
        <dbReference type="ARBA" id="ARBA00014031"/>
    </source>
</evidence>
<feature type="signal peptide" evidence="5">
    <location>
        <begin position="1"/>
        <end position="20"/>
    </location>
</feature>
<gene>
    <name evidence="6" type="ORF">G8759_28370</name>
</gene>
<dbReference type="EMBL" id="CP050063">
    <property type="protein sequence ID" value="QIP16277.1"/>
    <property type="molecule type" value="Genomic_DNA"/>
</dbReference>
<organism evidence="6 7">
    <name type="scientific">Spirosoma aureum</name>
    <dbReference type="NCBI Taxonomy" id="2692134"/>
    <lineage>
        <taxon>Bacteria</taxon>
        <taxon>Pseudomonadati</taxon>
        <taxon>Bacteroidota</taxon>
        <taxon>Cytophagia</taxon>
        <taxon>Cytophagales</taxon>
        <taxon>Cytophagaceae</taxon>
        <taxon>Spirosoma</taxon>
    </lineage>
</organism>
<evidence type="ECO:0000256" key="5">
    <source>
        <dbReference type="SAM" id="SignalP"/>
    </source>
</evidence>
<evidence type="ECO:0000256" key="4">
    <source>
        <dbReference type="SAM" id="MobiDB-lite"/>
    </source>
</evidence>
<evidence type="ECO:0000313" key="7">
    <source>
        <dbReference type="Proteomes" id="UP000501802"/>
    </source>
</evidence>
<comment type="function">
    <text evidence="1">May be involved in the biogenesis of curli organelles.</text>
</comment>
<reference evidence="6 7" key="1">
    <citation type="submission" date="2020-03" db="EMBL/GenBank/DDBJ databases">
        <authorList>
            <person name="Kim M.K."/>
        </authorList>
    </citation>
    <scope>NUCLEOTIDE SEQUENCE [LARGE SCALE GENOMIC DNA]</scope>
    <source>
        <strain evidence="6 7">BT328</strain>
    </source>
</reference>
<dbReference type="InterPro" id="IPR018893">
    <property type="entry name" value="T8SS_CsgF"/>
</dbReference>
<dbReference type="Pfam" id="PF10614">
    <property type="entry name" value="CsgF"/>
    <property type="match status" value="1"/>
</dbReference>
<protein>
    <recommendedName>
        <fullName evidence="2">Curli production assembly/transport component CsgF</fullName>
    </recommendedName>
</protein>
<proteinExistence type="predicted"/>
<dbReference type="Proteomes" id="UP000501802">
    <property type="component" value="Chromosome"/>
</dbReference>
<evidence type="ECO:0000256" key="1">
    <source>
        <dbReference type="ARBA" id="ARBA00003989"/>
    </source>
</evidence>
<keyword evidence="3 5" id="KW-0732">Signal</keyword>
<dbReference type="KEGG" id="spib:G8759_28370"/>
<keyword evidence="7" id="KW-1185">Reference proteome</keyword>